<keyword evidence="11 14" id="KW-0175">Coiled coil</keyword>
<dbReference type="FunFam" id="1.20.5.110:FF:000015">
    <property type="entry name" value="Syntaxin-18, putative"/>
    <property type="match status" value="1"/>
</dbReference>
<gene>
    <name evidence="18" type="primary">Stx18</name>
    <name evidence="18" type="ORF">FJT64_003682</name>
</gene>
<evidence type="ECO:0000256" key="13">
    <source>
        <dbReference type="ARBA" id="ARBA00046280"/>
    </source>
</evidence>
<evidence type="ECO:0000256" key="16">
    <source>
        <dbReference type="SAM" id="Phobius"/>
    </source>
</evidence>
<evidence type="ECO:0000313" key="19">
    <source>
        <dbReference type="Proteomes" id="UP000440578"/>
    </source>
</evidence>
<dbReference type="GO" id="GO:0015031">
    <property type="term" value="P:protein transport"/>
    <property type="evidence" value="ECO:0007669"/>
    <property type="project" value="UniProtKB-KW"/>
</dbReference>
<evidence type="ECO:0000256" key="3">
    <source>
        <dbReference type="ARBA" id="ARBA00009063"/>
    </source>
</evidence>
<feature type="coiled-coil region" evidence="14">
    <location>
        <begin position="208"/>
        <end position="235"/>
    </location>
</feature>
<evidence type="ECO:0000256" key="11">
    <source>
        <dbReference type="ARBA" id="ARBA00023054"/>
    </source>
</evidence>
<evidence type="ECO:0000256" key="8">
    <source>
        <dbReference type="ARBA" id="ARBA00022892"/>
    </source>
</evidence>
<evidence type="ECO:0000259" key="17">
    <source>
        <dbReference type="PROSITE" id="PS50192"/>
    </source>
</evidence>
<evidence type="ECO:0000256" key="10">
    <source>
        <dbReference type="ARBA" id="ARBA00022989"/>
    </source>
</evidence>
<keyword evidence="12 16" id="KW-0472">Membrane</keyword>
<feature type="region of interest" description="Disordered" evidence="15">
    <location>
        <begin position="156"/>
        <end position="200"/>
    </location>
</feature>
<comment type="function">
    <text evidence="1">Syntaxin that may be involved in targeting and fusion of Golgi-derived retrograde transport vesicles with the ER.</text>
</comment>
<proteinExistence type="inferred from homology"/>
<dbReference type="PROSITE" id="PS50192">
    <property type="entry name" value="T_SNARE"/>
    <property type="match status" value="1"/>
</dbReference>
<dbReference type="PANTHER" id="PTHR15959:SF0">
    <property type="entry name" value="SYNTAXIN-18"/>
    <property type="match status" value="1"/>
</dbReference>
<evidence type="ECO:0000256" key="9">
    <source>
        <dbReference type="ARBA" id="ARBA00022927"/>
    </source>
</evidence>
<dbReference type="GO" id="GO:0006890">
    <property type="term" value="P:retrograde vesicle-mediated transport, Golgi to endoplasmic reticulum"/>
    <property type="evidence" value="ECO:0007669"/>
    <property type="project" value="TreeGrafter"/>
</dbReference>
<name>A0A6A4W5K5_AMPAM</name>
<evidence type="ECO:0000256" key="15">
    <source>
        <dbReference type="SAM" id="MobiDB-lite"/>
    </source>
</evidence>
<sequence>MDQTPLFSACLRAVRLRNKELAAAADGRVLPRRSVSAFQRRAADIVASVARLAAFLQEHRAGYLRTGRADGQPLSDAERDEVEAGAEAIMRTCGQLVRDFRRELPPVTAGDQAALHRQAVADSMEAYLKRVCRLYAEMKAVRVKRSVDRRNMDQIATPEPRRVPPLARNAPEPAPVARDRPGGGPAPWELEQPSSPLLTGDELSPEDIQMLEEENDQMFNELNSMTEEVRRVESKVVKIAQLQEIFTEKVLEQDKDIDRIGDTVVGTTENIKEANEQLRSAIKKNAGTRVWVMFFLLVISFSLLFLDWYND</sequence>
<dbReference type="SUPFAM" id="SSF58038">
    <property type="entry name" value="SNARE fusion complex"/>
    <property type="match status" value="1"/>
</dbReference>
<dbReference type="PANTHER" id="PTHR15959">
    <property type="entry name" value="SYNTAXIN-18"/>
    <property type="match status" value="1"/>
</dbReference>
<keyword evidence="8" id="KW-0931">ER-Golgi transport</keyword>
<dbReference type="InterPro" id="IPR019529">
    <property type="entry name" value="Syntaxin-18_N"/>
</dbReference>
<dbReference type="GO" id="GO:0031201">
    <property type="term" value="C:SNARE complex"/>
    <property type="evidence" value="ECO:0007669"/>
    <property type="project" value="TreeGrafter"/>
</dbReference>
<evidence type="ECO:0000256" key="4">
    <source>
        <dbReference type="ARBA" id="ARBA00019409"/>
    </source>
</evidence>
<evidence type="ECO:0000313" key="18">
    <source>
        <dbReference type="EMBL" id="KAF0298980.1"/>
    </source>
</evidence>
<protein>
    <recommendedName>
        <fullName evidence="4">Syntaxin-18</fullName>
    </recommendedName>
</protein>
<feature type="transmembrane region" description="Helical" evidence="16">
    <location>
        <begin position="290"/>
        <end position="309"/>
    </location>
</feature>
<evidence type="ECO:0000256" key="2">
    <source>
        <dbReference type="ARBA" id="ARBA00004389"/>
    </source>
</evidence>
<feature type="domain" description="T-SNARE coiled-coil homology" evidence="17">
    <location>
        <begin position="219"/>
        <end position="281"/>
    </location>
</feature>
<keyword evidence="5" id="KW-0813">Transport</keyword>
<dbReference type="EMBL" id="VIIS01001399">
    <property type="protein sequence ID" value="KAF0298980.1"/>
    <property type="molecule type" value="Genomic_DNA"/>
</dbReference>
<dbReference type="InterPro" id="IPR000727">
    <property type="entry name" value="T_SNARE_dom"/>
</dbReference>
<reference evidence="18 19" key="1">
    <citation type="submission" date="2019-07" db="EMBL/GenBank/DDBJ databases">
        <title>Draft genome assembly of a fouling barnacle, Amphibalanus amphitrite (Darwin, 1854): The first reference genome for Thecostraca.</title>
        <authorList>
            <person name="Kim W."/>
        </authorList>
    </citation>
    <scope>NUCLEOTIDE SEQUENCE [LARGE SCALE GENOMIC DNA]</scope>
    <source>
        <strain evidence="18">SNU_AA5</strain>
        <tissue evidence="18">Soma without cirri and trophi</tissue>
    </source>
</reference>
<dbReference type="AlphaFoldDB" id="A0A6A4W5K5"/>
<dbReference type="Pfam" id="PF10496">
    <property type="entry name" value="Syntaxin-18_N"/>
    <property type="match status" value="1"/>
</dbReference>
<evidence type="ECO:0000256" key="12">
    <source>
        <dbReference type="ARBA" id="ARBA00023136"/>
    </source>
</evidence>
<evidence type="ECO:0000256" key="7">
    <source>
        <dbReference type="ARBA" id="ARBA00022824"/>
    </source>
</evidence>
<keyword evidence="9" id="KW-0653">Protein transport</keyword>
<comment type="similarity">
    <text evidence="3">Belongs to the syntaxin family.</text>
</comment>
<evidence type="ECO:0000256" key="6">
    <source>
        <dbReference type="ARBA" id="ARBA00022692"/>
    </source>
</evidence>
<dbReference type="OrthoDB" id="342981at2759"/>
<comment type="caution">
    <text evidence="18">The sequence shown here is derived from an EMBL/GenBank/DDBJ whole genome shotgun (WGS) entry which is preliminary data.</text>
</comment>
<keyword evidence="19" id="KW-1185">Reference proteome</keyword>
<dbReference type="Proteomes" id="UP000440578">
    <property type="component" value="Unassembled WGS sequence"/>
</dbReference>
<keyword evidence="10 16" id="KW-1133">Transmembrane helix</keyword>
<evidence type="ECO:0000256" key="5">
    <source>
        <dbReference type="ARBA" id="ARBA00022448"/>
    </source>
</evidence>
<accession>A0A6A4W5K5</accession>
<keyword evidence="6 16" id="KW-0812">Transmembrane</keyword>
<comment type="subcellular location">
    <subcellularLocation>
        <location evidence="13">Endomembrane system</location>
        <topology evidence="13">Single-pass type IV membrane protein</topology>
    </subcellularLocation>
    <subcellularLocation>
        <location evidence="2">Endoplasmic reticulum membrane</location>
        <topology evidence="2">Single-pass membrane protein</topology>
    </subcellularLocation>
</comment>
<dbReference type="CDD" id="cd15850">
    <property type="entry name" value="SNARE_syntaxin18"/>
    <property type="match status" value="1"/>
</dbReference>
<evidence type="ECO:0000256" key="1">
    <source>
        <dbReference type="ARBA" id="ARBA00003746"/>
    </source>
</evidence>
<dbReference type="Gene3D" id="1.20.5.110">
    <property type="match status" value="1"/>
</dbReference>
<dbReference type="GO" id="GO:0005789">
    <property type="term" value="C:endoplasmic reticulum membrane"/>
    <property type="evidence" value="ECO:0007669"/>
    <property type="project" value="UniProtKB-SubCell"/>
</dbReference>
<evidence type="ECO:0000256" key="14">
    <source>
        <dbReference type="SAM" id="Coils"/>
    </source>
</evidence>
<organism evidence="18 19">
    <name type="scientific">Amphibalanus amphitrite</name>
    <name type="common">Striped barnacle</name>
    <name type="synonym">Balanus amphitrite</name>
    <dbReference type="NCBI Taxonomy" id="1232801"/>
    <lineage>
        <taxon>Eukaryota</taxon>
        <taxon>Metazoa</taxon>
        <taxon>Ecdysozoa</taxon>
        <taxon>Arthropoda</taxon>
        <taxon>Crustacea</taxon>
        <taxon>Multicrustacea</taxon>
        <taxon>Cirripedia</taxon>
        <taxon>Thoracica</taxon>
        <taxon>Thoracicalcarea</taxon>
        <taxon>Balanomorpha</taxon>
        <taxon>Balanoidea</taxon>
        <taxon>Balanidae</taxon>
        <taxon>Amphibalaninae</taxon>
        <taxon>Amphibalanus</taxon>
    </lineage>
</organism>
<keyword evidence="7" id="KW-0256">Endoplasmic reticulum</keyword>